<feature type="region of interest" description="Disordered" evidence="4">
    <location>
        <begin position="177"/>
        <end position="198"/>
    </location>
</feature>
<dbReference type="CDD" id="cd00796">
    <property type="entry name" value="INT_Rci_Hp1_C"/>
    <property type="match status" value="1"/>
</dbReference>
<keyword evidence="3" id="KW-0233">DNA recombination</keyword>
<dbReference type="PROSITE" id="PS51898">
    <property type="entry name" value="TYR_RECOMBINASE"/>
    <property type="match status" value="1"/>
</dbReference>
<accession>A0ABS9U311</accession>
<feature type="compositionally biased region" description="Basic and acidic residues" evidence="4">
    <location>
        <begin position="188"/>
        <end position="198"/>
    </location>
</feature>
<dbReference type="PANTHER" id="PTHR30349:SF64">
    <property type="entry name" value="PROPHAGE INTEGRASE INTD-RELATED"/>
    <property type="match status" value="1"/>
</dbReference>
<feature type="domain" description="Tyr recombinase" evidence="5">
    <location>
        <begin position="195"/>
        <end position="384"/>
    </location>
</feature>
<dbReference type="InterPro" id="IPR011010">
    <property type="entry name" value="DNA_brk_join_enz"/>
</dbReference>
<dbReference type="Proteomes" id="UP001202922">
    <property type="component" value="Unassembled WGS sequence"/>
</dbReference>
<dbReference type="RefSeq" id="WP_241054311.1">
    <property type="nucleotide sequence ID" value="NZ_JAKZBV010000001.1"/>
</dbReference>
<dbReference type="PANTHER" id="PTHR30349">
    <property type="entry name" value="PHAGE INTEGRASE-RELATED"/>
    <property type="match status" value="1"/>
</dbReference>
<feature type="region of interest" description="Disordered" evidence="4">
    <location>
        <begin position="1"/>
        <end position="22"/>
    </location>
</feature>
<sequence length="407" mass="44429">MPKRPDALPKSQPKPVPPIGVKLSTDLERRSYGIRARARWTDPITKRRITRSEIVPDEDAALAFFGRLRHSSRSGTDATITLSEFVASIGDRWARGLDPTSTGETYGYGLKLRVLPSLGHLPVTQITAGMIDRTIDDWETRYGPSTIKNAIAPLVRVLDEAVRDGLLMNNPAKNRAKRSLNRNAFRAQRPEDDSPRKHAIPDLATLNRLAAACGTVHQSYSDYVMLAALLAARSSEVSGLQAGDVLLEKNLVAIRRQIFPGKGGLVTKATKSRKERRVPILDPLRPVLERLTAGKEPGDQLLVGPKGGVITTATLRDATNWDALVADLGLPNLTRHGLRHTGATWMADAGVPLHVLREILGHASIETTRGYLHPDERHLASAAEQANAFLNPPGQHRRTPHPGGPAL</sequence>
<evidence type="ECO:0000256" key="1">
    <source>
        <dbReference type="ARBA" id="ARBA00008857"/>
    </source>
</evidence>
<dbReference type="InterPro" id="IPR002104">
    <property type="entry name" value="Integrase_catalytic"/>
</dbReference>
<evidence type="ECO:0000259" key="5">
    <source>
        <dbReference type="PROSITE" id="PS51898"/>
    </source>
</evidence>
<reference evidence="6 7" key="1">
    <citation type="submission" date="2022-03" db="EMBL/GenBank/DDBJ databases">
        <title>Sinomonas sp. isolated from a soil.</title>
        <authorList>
            <person name="Han J."/>
            <person name="Kim D.-U."/>
        </authorList>
    </citation>
    <scope>NUCLEOTIDE SEQUENCE [LARGE SCALE GENOMIC DNA]</scope>
    <source>
        <strain evidence="6 7">5-5</strain>
    </source>
</reference>
<dbReference type="Gene3D" id="1.10.150.130">
    <property type="match status" value="1"/>
</dbReference>
<evidence type="ECO:0000313" key="7">
    <source>
        <dbReference type="Proteomes" id="UP001202922"/>
    </source>
</evidence>
<organism evidence="6 7">
    <name type="scientific">Sinomonas terrae</name>
    <dbReference type="NCBI Taxonomy" id="2908838"/>
    <lineage>
        <taxon>Bacteria</taxon>
        <taxon>Bacillati</taxon>
        <taxon>Actinomycetota</taxon>
        <taxon>Actinomycetes</taxon>
        <taxon>Micrococcales</taxon>
        <taxon>Micrococcaceae</taxon>
        <taxon>Sinomonas</taxon>
    </lineage>
</organism>
<proteinExistence type="inferred from homology"/>
<dbReference type="InterPro" id="IPR050090">
    <property type="entry name" value="Tyrosine_recombinase_XerCD"/>
</dbReference>
<evidence type="ECO:0000256" key="3">
    <source>
        <dbReference type="ARBA" id="ARBA00023172"/>
    </source>
</evidence>
<dbReference type="Gene3D" id="1.10.443.10">
    <property type="entry name" value="Intergrase catalytic core"/>
    <property type="match status" value="1"/>
</dbReference>
<dbReference type="SUPFAM" id="SSF56349">
    <property type="entry name" value="DNA breaking-rejoining enzymes"/>
    <property type="match status" value="1"/>
</dbReference>
<dbReference type="Pfam" id="PF00589">
    <property type="entry name" value="Phage_integrase"/>
    <property type="match status" value="1"/>
</dbReference>
<keyword evidence="2" id="KW-0238">DNA-binding</keyword>
<evidence type="ECO:0000313" key="6">
    <source>
        <dbReference type="EMBL" id="MCH6470787.1"/>
    </source>
</evidence>
<dbReference type="InterPro" id="IPR013762">
    <property type="entry name" value="Integrase-like_cat_sf"/>
</dbReference>
<keyword evidence="7" id="KW-1185">Reference proteome</keyword>
<comment type="caution">
    <text evidence="6">The sequence shown here is derived from an EMBL/GenBank/DDBJ whole genome shotgun (WGS) entry which is preliminary data.</text>
</comment>
<gene>
    <name evidence="6" type="ORF">L0M17_12510</name>
</gene>
<protein>
    <submittedName>
        <fullName evidence="6">Site-specific integrase</fullName>
    </submittedName>
</protein>
<evidence type="ECO:0000256" key="4">
    <source>
        <dbReference type="SAM" id="MobiDB-lite"/>
    </source>
</evidence>
<dbReference type="EMBL" id="JAKZBV010000001">
    <property type="protein sequence ID" value="MCH6470787.1"/>
    <property type="molecule type" value="Genomic_DNA"/>
</dbReference>
<name>A0ABS9U311_9MICC</name>
<comment type="similarity">
    <text evidence="1">Belongs to the 'phage' integrase family.</text>
</comment>
<evidence type="ECO:0000256" key="2">
    <source>
        <dbReference type="ARBA" id="ARBA00023125"/>
    </source>
</evidence>
<dbReference type="InterPro" id="IPR010998">
    <property type="entry name" value="Integrase_recombinase_N"/>
</dbReference>